<dbReference type="Pfam" id="PF09388">
    <property type="entry name" value="SpoOE-like"/>
    <property type="match status" value="1"/>
</dbReference>
<evidence type="ECO:0000313" key="2">
    <source>
        <dbReference type="Proteomes" id="UP000681027"/>
    </source>
</evidence>
<sequence length="83" mass="9956">MKGKKILLQIQEKRDKMIDTAKNKGFTSEDTIRCSQELDELIYEYQRSLHLNKKQKVNVHFPIRKMVFAVHNQLDITKQEMYT</sequence>
<reference evidence="1 2" key="1">
    <citation type="submission" date="2021-05" db="EMBL/GenBank/DDBJ databases">
        <title>Novel Bacillus species.</title>
        <authorList>
            <person name="Liu G."/>
        </authorList>
    </citation>
    <scope>NUCLEOTIDE SEQUENCE [LARGE SCALE GENOMIC DNA]</scope>
    <source>
        <strain evidence="1 2">FJAT-49705</strain>
    </source>
</reference>
<dbReference type="EMBL" id="JAGYPM010000001">
    <property type="protein sequence ID" value="MBS4188998.1"/>
    <property type="molecule type" value="Genomic_DNA"/>
</dbReference>
<dbReference type="SUPFAM" id="SSF140500">
    <property type="entry name" value="BAS1536-like"/>
    <property type="match status" value="1"/>
</dbReference>
<dbReference type="Proteomes" id="UP000681027">
    <property type="component" value="Unassembled WGS sequence"/>
</dbReference>
<accession>A0ABS5NMJ0</accession>
<dbReference type="InterPro" id="IPR037208">
    <property type="entry name" value="Spo0E-like_sf"/>
</dbReference>
<evidence type="ECO:0000313" key="1">
    <source>
        <dbReference type="EMBL" id="MBS4188998.1"/>
    </source>
</evidence>
<dbReference type="InterPro" id="IPR036638">
    <property type="entry name" value="HLH_DNA-bd_sf"/>
</dbReference>
<comment type="caution">
    <text evidence="1">The sequence shown here is derived from an EMBL/GenBank/DDBJ whole genome shotgun (WGS) entry which is preliminary data.</text>
</comment>
<proteinExistence type="predicted"/>
<keyword evidence="2" id="KW-1185">Reference proteome</keyword>
<dbReference type="InterPro" id="IPR018540">
    <property type="entry name" value="Spo0E-like"/>
</dbReference>
<name>A0ABS5NMJ0_9BACI</name>
<organism evidence="1 2">
    <name type="scientific">Cytobacillus citreus</name>
    <dbReference type="NCBI Taxonomy" id="2833586"/>
    <lineage>
        <taxon>Bacteria</taxon>
        <taxon>Bacillati</taxon>
        <taxon>Bacillota</taxon>
        <taxon>Bacilli</taxon>
        <taxon>Bacillales</taxon>
        <taxon>Bacillaceae</taxon>
        <taxon>Cytobacillus</taxon>
    </lineage>
</organism>
<protein>
    <submittedName>
        <fullName evidence="1">Aspartyl-phosphate phosphatase Spo0E family protein</fullName>
    </submittedName>
</protein>
<gene>
    <name evidence="1" type="ORF">KHA94_02055</name>
</gene>
<dbReference type="Gene3D" id="4.10.280.10">
    <property type="entry name" value="Helix-loop-helix DNA-binding domain"/>
    <property type="match status" value="1"/>
</dbReference>